<dbReference type="EMBL" id="CAIIKR010000001">
    <property type="protein sequence ID" value="CAC8488312.1"/>
    <property type="molecule type" value="Genomic_DNA"/>
</dbReference>
<proteinExistence type="predicted"/>
<protein>
    <submittedName>
        <fullName evidence="4">ATP-binding protein</fullName>
    </submittedName>
    <submittedName>
        <fullName evidence="3">Trans-Golgi membrane protein p230</fullName>
    </submittedName>
</protein>
<keyword evidence="1" id="KW-0175">Coiled coil</keyword>
<reference evidence="3 6" key="2">
    <citation type="submission" date="2020-06" db="EMBL/GenBank/DDBJ databases">
        <authorList>
            <consortium name="Pathogen Informatics"/>
        </authorList>
    </citation>
    <scope>NUCLEOTIDE SEQUENCE [LARGE SCALE GENOMIC DNA]</scope>
    <source>
        <strain evidence="3 6">MOS222</strain>
    </source>
</reference>
<keyword evidence="4" id="KW-0547">Nucleotide-binding</keyword>
<sequence length="734" mass="86165">MIKKISLQNIATYRNYVEIKPKKINFIYGSNGSGKTTISNLIGRFNKSDDCVIETKKNSNSSILVYNKKFVEKNFSQSDIGLKGIFTLGENSINLQDNLNELRRKIQVNEENIYIKEKTIRGFEEEIEERTNIIKDKIWNHQKEISKDFPEAFVGYKNNKQKFLNQCIKVYEENILEKSEEILTNSLEKLKENYNISFSDDIKLYEVFNVNDTEKILEIEKTNLIEKVIVGGNDSLIGQFIQSLKNSDWVKQGLDYLDYSNHTCPFCNQSISEKLEQEIKDYFNEEYEQDLKKIKEIKQVYSSCFEKIESNMLFILRKSIPYLNTKLLSKEFEVLEKQYEVNQKQLKEKLRNPSQKLKIKSLVPKIENINEIISSLNESIETNNNIIRNKEREQNKFKKNLWIYIVNNMKQDLKEYVNFKNGKFKAIANIRRQISGLKNENKKTNKEIGEIETNITSVEPTVKNINEILNKFDFKGFKLQENSNAKGTYLIVREDGSNANETMSEGEYNFITFLYFYYLVYGSHESTSLTSNKIVIIDDPISSLDSNVLFIVSTLVKNLINDCRNNKNGIQQIFNLTHNIYFHKEITFLGSRERFSPNEVMYGIIRKKDNISYFNTYENNPIESSYQLMWKELNSEEMSPITSFNTMRRILEYYFNIIGGMDYEKCINKFDGIDKILCKSLISGINDGSHFISDDFVITFDEASMRNYKRVFKLVFEKLGHIQHFEMMSKNKIK</sequence>
<accession>A0A454GWI4</accession>
<reference evidence="4 5" key="1">
    <citation type="journal article" date="2017" name="BMC Genomics">
        <title>Prophages and adaptation of Staphylococcus aureus ST398 to the human clinic.</title>
        <authorList>
            <consortium name="Regional Infection Control Group of the Centre Region"/>
            <person name="Diene S.M."/>
            <person name="Corvaglia A.R."/>
            <person name="Francois P."/>
            <person name="van der Mee-Marquet N."/>
        </authorList>
    </citation>
    <scope>NUCLEOTIDE SEQUENCE [LARGE SCALE GENOMIC DNA]</scope>
    <source>
        <strain evidence="4 5">SA13-246</strain>
    </source>
</reference>
<keyword evidence="4" id="KW-0067">ATP-binding</keyword>
<dbReference type="Proteomes" id="UP000507408">
    <property type="component" value="Unassembled WGS sequence"/>
</dbReference>
<feature type="coiled-coil region" evidence="1">
    <location>
        <begin position="427"/>
        <end position="454"/>
    </location>
</feature>
<evidence type="ECO:0000256" key="1">
    <source>
        <dbReference type="SAM" id="Coils"/>
    </source>
</evidence>
<dbReference type="AlphaFoldDB" id="A0A454GWI4"/>
<organism evidence="3 6">
    <name type="scientific">Staphylococcus aureus</name>
    <dbReference type="NCBI Taxonomy" id="1280"/>
    <lineage>
        <taxon>Bacteria</taxon>
        <taxon>Bacillati</taxon>
        <taxon>Bacillota</taxon>
        <taxon>Bacilli</taxon>
        <taxon>Bacillales</taxon>
        <taxon>Staphylococcaceae</taxon>
        <taxon>Staphylococcus</taxon>
    </lineage>
</organism>
<evidence type="ECO:0000259" key="2">
    <source>
        <dbReference type="Pfam" id="PF13166"/>
    </source>
</evidence>
<dbReference type="Proteomes" id="UP000197894">
    <property type="component" value="Unassembled WGS sequence"/>
</dbReference>
<evidence type="ECO:0000313" key="5">
    <source>
        <dbReference type="Proteomes" id="UP000197894"/>
    </source>
</evidence>
<dbReference type="Pfam" id="PF13166">
    <property type="entry name" value="AAA_13"/>
    <property type="match status" value="1"/>
</dbReference>
<gene>
    <name evidence="4" type="ORF">AS572_11675</name>
    <name evidence="3" type="ORF">SAMEA70245418_00005</name>
</gene>
<dbReference type="InterPro" id="IPR027417">
    <property type="entry name" value="P-loop_NTPase"/>
</dbReference>
<dbReference type="InterPro" id="IPR026866">
    <property type="entry name" value="CR006_AAA"/>
</dbReference>
<dbReference type="GO" id="GO:0005524">
    <property type="term" value="F:ATP binding"/>
    <property type="evidence" value="ECO:0007669"/>
    <property type="project" value="UniProtKB-KW"/>
</dbReference>
<evidence type="ECO:0000313" key="4">
    <source>
        <dbReference type="EMBL" id="OWT14532.1"/>
    </source>
</evidence>
<dbReference type="SUPFAM" id="SSF52540">
    <property type="entry name" value="P-loop containing nucleoside triphosphate hydrolases"/>
    <property type="match status" value="1"/>
</dbReference>
<dbReference type="RefSeq" id="WP_000592003.1">
    <property type="nucleotide sequence ID" value="NZ_AP024311.1"/>
</dbReference>
<comment type="caution">
    <text evidence="3">The sequence shown here is derived from an EMBL/GenBank/DDBJ whole genome shotgun (WGS) entry which is preliminary data.</text>
</comment>
<name>A0A454GWI4_STAAU</name>
<dbReference type="SUPFAM" id="SSF75712">
    <property type="entry name" value="Rad50 coiled-coil Zn hook"/>
    <property type="match status" value="1"/>
</dbReference>
<evidence type="ECO:0000313" key="6">
    <source>
        <dbReference type="Proteomes" id="UP000507408"/>
    </source>
</evidence>
<evidence type="ECO:0000313" key="3">
    <source>
        <dbReference type="EMBL" id="CAC8488312.1"/>
    </source>
</evidence>
<feature type="domain" description="Protein CR006 P-loop" evidence="2">
    <location>
        <begin position="20"/>
        <end position="717"/>
    </location>
</feature>
<dbReference type="Gene3D" id="3.40.50.300">
    <property type="entry name" value="P-loop containing nucleotide triphosphate hydrolases"/>
    <property type="match status" value="1"/>
</dbReference>
<feature type="coiled-coil region" evidence="1">
    <location>
        <begin position="332"/>
        <end position="396"/>
    </location>
</feature>
<dbReference type="EMBL" id="LNJK01000009">
    <property type="protein sequence ID" value="OWT14532.1"/>
    <property type="molecule type" value="Genomic_DNA"/>
</dbReference>